<name>A0ABY9JSD5_9BACI</name>
<keyword evidence="2" id="KW-1185">Reference proteome</keyword>
<proteinExistence type="predicted"/>
<sequence>MIKKSMILLASSLDTNVKERLQFAQDYLGNSFAIIDDEGSKYSKRVNELQEKFEGLLDYIIGEGLNITHISNGLQNMVEDALQLLSEAEQKSLFLNKLLNSPPMELLVFITRTDVSVESLFESVRQKLYDLRDMISDLTYSLRDLILKNIVELFEDGKDIWSDAVVEELKEHFEVVNRNKDNMMVHLSEYRTQVEDVLKAFDHRDRSLGNAINGNSGVSEVQKVKNTDTFDLKNHLICLQSYIKKKNMQIMLF</sequence>
<dbReference type="EMBL" id="CP129013">
    <property type="protein sequence ID" value="WLR41648.1"/>
    <property type="molecule type" value="Genomic_DNA"/>
</dbReference>
<protein>
    <submittedName>
        <fullName evidence="1">Uncharacterized protein</fullName>
    </submittedName>
</protein>
<evidence type="ECO:0000313" key="1">
    <source>
        <dbReference type="EMBL" id="WLR41648.1"/>
    </source>
</evidence>
<evidence type="ECO:0000313" key="2">
    <source>
        <dbReference type="Proteomes" id="UP001197974"/>
    </source>
</evidence>
<organism evidence="1 2">
    <name type="scientific">Bacillus carboniphilus</name>
    <dbReference type="NCBI Taxonomy" id="86663"/>
    <lineage>
        <taxon>Bacteria</taxon>
        <taxon>Bacillati</taxon>
        <taxon>Bacillota</taxon>
        <taxon>Bacilli</taxon>
        <taxon>Bacillales</taxon>
        <taxon>Bacillaceae</taxon>
        <taxon>Bacillus</taxon>
    </lineage>
</organism>
<dbReference type="Proteomes" id="UP001197974">
    <property type="component" value="Chromosome"/>
</dbReference>
<gene>
    <name evidence="1" type="ORF">LC087_12295</name>
</gene>
<reference evidence="1 2" key="1">
    <citation type="submission" date="2023-06" db="EMBL/GenBank/DDBJ databases">
        <title>Five Gram-positive bacteria isolated from mangrove sediments in Shenzhen, Guangdong, China.</title>
        <authorList>
            <person name="Yu S."/>
            <person name="Zheng W."/>
            <person name="Huang Y."/>
        </authorList>
    </citation>
    <scope>NUCLEOTIDE SEQUENCE [LARGE SCALE GENOMIC DNA]</scope>
    <source>
        <strain evidence="1 2">SaN35-3</strain>
    </source>
</reference>
<accession>A0ABY9JSD5</accession>
<dbReference type="RefSeq" id="WP_226542715.1">
    <property type="nucleotide sequence ID" value="NZ_CP129013.1"/>
</dbReference>